<feature type="transmembrane region" description="Helical" evidence="1">
    <location>
        <begin position="20"/>
        <end position="45"/>
    </location>
</feature>
<evidence type="ECO:0000259" key="2">
    <source>
        <dbReference type="Pfam" id="PF07853"/>
    </source>
</evidence>
<evidence type="ECO:0000313" key="4">
    <source>
        <dbReference type="Proteomes" id="UP000702425"/>
    </source>
</evidence>
<feature type="transmembrane region" description="Helical" evidence="1">
    <location>
        <begin position="108"/>
        <end position="131"/>
    </location>
</feature>
<dbReference type="Pfam" id="PF07853">
    <property type="entry name" value="DUF1648"/>
    <property type="match status" value="1"/>
</dbReference>
<evidence type="ECO:0000256" key="1">
    <source>
        <dbReference type="SAM" id="Phobius"/>
    </source>
</evidence>
<keyword evidence="1" id="KW-0812">Transmembrane</keyword>
<evidence type="ECO:0000313" key="3">
    <source>
        <dbReference type="EMBL" id="NQE35659.1"/>
    </source>
</evidence>
<dbReference type="Proteomes" id="UP000702425">
    <property type="component" value="Unassembled WGS sequence"/>
</dbReference>
<proteinExistence type="predicted"/>
<feature type="domain" description="DUF1648" evidence="2">
    <location>
        <begin position="30"/>
        <end position="75"/>
    </location>
</feature>
<accession>A0ABX2CZC0</accession>
<dbReference type="InterPro" id="IPR012867">
    <property type="entry name" value="DUF1648"/>
</dbReference>
<dbReference type="RefSeq" id="WP_172189248.1">
    <property type="nucleotide sequence ID" value="NZ_CAWPPK010000276.1"/>
</dbReference>
<gene>
    <name evidence="3" type="ORF">E5S67_03394</name>
</gene>
<sequence>MTGNAPNQRPVISLGLSPVLVAVELLAAIAILLAVLLIVQFWAVLPDRIPIHFGLEGLADAWGDKVTIWIVPAVAAIIFAVLTAVSRYPHTFNYPVPITSENARRQYLLGRGILVWLKAEICWLLAFVVRQQILVALGNAQRFSIEVLLGLVVLMFGTVGVYLLKAYSAR</sequence>
<reference evidence="3 4" key="1">
    <citation type="journal article" date="2020" name="Sci. Rep.">
        <title>A novel cyanobacterial geosmin producer, revising GeoA distribution and dispersion patterns in Bacteria.</title>
        <authorList>
            <person name="Churro C."/>
            <person name="Semedo-Aguiar A.P."/>
            <person name="Silva A.D."/>
            <person name="Pereira-Leal J.B."/>
            <person name="Leite R.B."/>
        </authorList>
    </citation>
    <scope>NUCLEOTIDE SEQUENCE [LARGE SCALE GENOMIC DNA]</scope>
    <source>
        <strain evidence="3 4">IPMA8</strain>
    </source>
</reference>
<comment type="caution">
    <text evidence="3">The sequence shown here is derived from an EMBL/GenBank/DDBJ whole genome shotgun (WGS) entry which is preliminary data.</text>
</comment>
<keyword evidence="1" id="KW-1133">Transmembrane helix</keyword>
<dbReference type="EMBL" id="SRRZ01000061">
    <property type="protein sequence ID" value="NQE35659.1"/>
    <property type="molecule type" value="Genomic_DNA"/>
</dbReference>
<organism evidence="3 4">
    <name type="scientific">Microcoleus asticus IPMA8</name>
    <dbReference type="NCBI Taxonomy" id="2563858"/>
    <lineage>
        <taxon>Bacteria</taxon>
        <taxon>Bacillati</taxon>
        <taxon>Cyanobacteriota</taxon>
        <taxon>Cyanophyceae</taxon>
        <taxon>Oscillatoriophycideae</taxon>
        <taxon>Oscillatoriales</taxon>
        <taxon>Microcoleaceae</taxon>
        <taxon>Microcoleus</taxon>
        <taxon>Microcoleus asticus</taxon>
    </lineage>
</organism>
<keyword evidence="1" id="KW-0472">Membrane</keyword>
<name>A0ABX2CZC0_9CYAN</name>
<feature type="transmembrane region" description="Helical" evidence="1">
    <location>
        <begin position="143"/>
        <end position="164"/>
    </location>
</feature>
<keyword evidence="4" id="KW-1185">Reference proteome</keyword>
<protein>
    <recommendedName>
        <fullName evidence="2">DUF1648 domain-containing protein</fullName>
    </recommendedName>
</protein>
<feature type="transmembrane region" description="Helical" evidence="1">
    <location>
        <begin position="66"/>
        <end position="88"/>
    </location>
</feature>